<sequence>MYGTPLHCAIINGSVDVVKELLDAGAPVNAQDLRGNTPVHAAVRMGRHIILRILLRGGGSCVIQNVNKRNPEQLA</sequence>
<dbReference type="OrthoDB" id="20872at2759"/>
<feature type="repeat" description="ANK" evidence="3">
    <location>
        <begin position="34"/>
        <end position="66"/>
    </location>
</feature>
<keyword evidence="1" id="KW-0677">Repeat</keyword>
<evidence type="ECO:0000256" key="1">
    <source>
        <dbReference type="ARBA" id="ARBA00022737"/>
    </source>
</evidence>
<dbReference type="InterPro" id="IPR036770">
    <property type="entry name" value="Ankyrin_rpt-contain_sf"/>
</dbReference>
<dbReference type="Pfam" id="PF13637">
    <property type="entry name" value="Ank_4"/>
    <property type="match status" value="1"/>
</dbReference>
<keyword evidence="2 3" id="KW-0040">ANK repeat</keyword>
<dbReference type="RefSeq" id="XP_024749919.1">
    <property type="nucleotide sequence ID" value="XM_024890523.1"/>
</dbReference>
<organism evidence="4 5">
    <name type="scientific">Trichoderma citrinoviride</name>
    <dbReference type="NCBI Taxonomy" id="58853"/>
    <lineage>
        <taxon>Eukaryota</taxon>
        <taxon>Fungi</taxon>
        <taxon>Dikarya</taxon>
        <taxon>Ascomycota</taxon>
        <taxon>Pezizomycotina</taxon>
        <taxon>Sordariomycetes</taxon>
        <taxon>Hypocreomycetidae</taxon>
        <taxon>Hypocreales</taxon>
        <taxon>Hypocreaceae</taxon>
        <taxon>Trichoderma</taxon>
    </lineage>
</organism>
<dbReference type="InterPro" id="IPR002110">
    <property type="entry name" value="Ankyrin_rpt"/>
</dbReference>
<evidence type="ECO:0000256" key="2">
    <source>
        <dbReference type="ARBA" id="ARBA00023043"/>
    </source>
</evidence>
<gene>
    <name evidence="4" type="ORF">BBK36DRAFT_1118888</name>
</gene>
<evidence type="ECO:0000313" key="5">
    <source>
        <dbReference type="Proteomes" id="UP000241546"/>
    </source>
</evidence>
<dbReference type="AlphaFoldDB" id="A0A2T4BBM8"/>
<dbReference type="PROSITE" id="PS50088">
    <property type="entry name" value="ANK_REPEAT"/>
    <property type="match status" value="2"/>
</dbReference>
<dbReference type="SMART" id="SM00248">
    <property type="entry name" value="ANK"/>
    <property type="match status" value="2"/>
</dbReference>
<dbReference type="PANTHER" id="PTHR24171">
    <property type="entry name" value="ANKYRIN REPEAT DOMAIN-CONTAINING PROTEIN 39-RELATED"/>
    <property type="match status" value="1"/>
</dbReference>
<evidence type="ECO:0000313" key="4">
    <source>
        <dbReference type="EMBL" id="PTB66599.1"/>
    </source>
</evidence>
<proteinExistence type="predicted"/>
<dbReference type="Gene3D" id="1.25.40.20">
    <property type="entry name" value="Ankyrin repeat-containing domain"/>
    <property type="match status" value="1"/>
</dbReference>
<dbReference type="PROSITE" id="PS50297">
    <property type="entry name" value="ANK_REP_REGION"/>
    <property type="match status" value="2"/>
</dbReference>
<dbReference type="GeneID" id="36598641"/>
<dbReference type="EMBL" id="KZ680213">
    <property type="protein sequence ID" value="PTB66599.1"/>
    <property type="molecule type" value="Genomic_DNA"/>
</dbReference>
<evidence type="ECO:0000256" key="3">
    <source>
        <dbReference type="PROSITE-ProRule" id="PRU00023"/>
    </source>
</evidence>
<dbReference type="Proteomes" id="UP000241546">
    <property type="component" value="Unassembled WGS sequence"/>
</dbReference>
<name>A0A2T4BBM8_9HYPO</name>
<keyword evidence="5" id="KW-1185">Reference proteome</keyword>
<dbReference type="SUPFAM" id="SSF48403">
    <property type="entry name" value="Ankyrin repeat"/>
    <property type="match status" value="1"/>
</dbReference>
<feature type="repeat" description="ANK" evidence="3">
    <location>
        <begin position="4"/>
        <end position="33"/>
    </location>
</feature>
<reference evidence="5" key="1">
    <citation type="submission" date="2016-07" db="EMBL/GenBank/DDBJ databases">
        <title>Multiple horizontal gene transfer events from other fungi enriched the ability of initially mycotrophic Trichoderma (Ascomycota) to feed on dead plant biomass.</title>
        <authorList>
            <consortium name="DOE Joint Genome Institute"/>
            <person name="Atanasova L."/>
            <person name="Chenthamara K."/>
            <person name="Zhang J."/>
            <person name="Grujic M."/>
            <person name="Henrissat B."/>
            <person name="Kuo A."/>
            <person name="Aerts A."/>
            <person name="Salamov A."/>
            <person name="Lipzen A."/>
            <person name="Labutti K."/>
            <person name="Barry K."/>
            <person name="Miao Y."/>
            <person name="Rahimi M.J."/>
            <person name="Shen Q."/>
            <person name="Grigoriev I.V."/>
            <person name="Kubicek C.P."/>
            <person name="Druzhinina I.S."/>
        </authorList>
    </citation>
    <scope>NUCLEOTIDE SEQUENCE [LARGE SCALE GENOMIC DNA]</scope>
    <source>
        <strain evidence="5">TUCIM 6016</strain>
    </source>
</reference>
<protein>
    <submittedName>
        <fullName evidence="4">Ankyrin</fullName>
    </submittedName>
</protein>
<feature type="non-terminal residue" evidence="4">
    <location>
        <position position="75"/>
    </location>
</feature>
<accession>A0A2T4BBM8</accession>